<feature type="transmembrane region" description="Helical" evidence="1">
    <location>
        <begin position="91"/>
        <end position="116"/>
    </location>
</feature>
<dbReference type="RefSeq" id="WP_156805762.1">
    <property type="nucleotide sequence ID" value="NZ_JBHSOJ010000016.1"/>
</dbReference>
<keyword evidence="3" id="KW-1185">Reference proteome</keyword>
<gene>
    <name evidence="2" type="ORF">ACFPQ3_04650</name>
</gene>
<dbReference type="EMBL" id="JBHSOJ010000016">
    <property type="protein sequence ID" value="MFC5630894.1"/>
    <property type="molecule type" value="Genomic_DNA"/>
</dbReference>
<dbReference type="Proteomes" id="UP001596110">
    <property type="component" value="Unassembled WGS sequence"/>
</dbReference>
<dbReference type="InterPro" id="IPR024515">
    <property type="entry name" value="DUF3397"/>
</dbReference>
<evidence type="ECO:0000313" key="3">
    <source>
        <dbReference type="Proteomes" id="UP001596110"/>
    </source>
</evidence>
<protein>
    <submittedName>
        <fullName evidence="2">DUF3397 domain-containing protein</fullName>
    </submittedName>
</protein>
<dbReference type="Pfam" id="PF11877">
    <property type="entry name" value="DUF3397"/>
    <property type="match status" value="1"/>
</dbReference>
<accession>A0ABW0UEZ6</accession>
<comment type="caution">
    <text evidence="2">The sequence shown here is derived from an EMBL/GenBank/DDBJ whole genome shotgun (WGS) entry which is preliminary data.</text>
</comment>
<keyword evidence="1" id="KW-0472">Membrane</keyword>
<evidence type="ECO:0000256" key="1">
    <source>
        <dbReference type="SAM" id="Phobius"/>
    </source>
</evidence>
<feature type="transmembrane region" description="Helical" evidence="1">
    <location>
        <begin position="62"/>
        <end position="79"/>
    </location>
</feature>
<keyword evidence="1" id="KW-0812">Transmembrane</keyword>
<sequence length="117" mass="13985">MMFYKILAAAFLFLTPLFGLALVKLFGLERFKINFADLALPVLMFEIVMVSQKFFVHSYLPHYLIVLALVAIGVVYWLFRKDGEHFSYRRFFKFFWRLSFIFSFFFYLAVVIAVFVF</sequence>
<proteinExistence type="predicted"/>
<organism evidence="2 3">
    <name type="scientific">Streptococcus caledonicus</name>
    <dbReference type="NCBI Taxonomy" id="2614158"/>
    <lineage>
        <taxon>Bacteria</taxon>
        <taxon>Bacillati</taxon>
        <taxon>Bacillota</taxon>
        <taxon>Bacilli</taxon>
        <taxon>Lactobacillales</taxon>
        <taxon>Streptococcaceae</taxon>
        <taxon>Streptococcus</taxon>
    </lineage>
</organism>
<keyword evidence="1" id="KW-1133">Transmembrane helix</keyword>
<reference evidence="3" key="1">
    <citation type="journal article" date="2019" name="Int. J. Syst. Evol. Microbiol.">
        <title>The Global Catalogue of Microorganisms (GCM) 10K type strain sequencing project: providing services to taxonomists for standard genome sequencing and annotation.</title>
        <authorList>
            <consortium name="The Broad Institute Genomics Platform"/>
            <consortium name="The Broad Institute Genome Sequencing Center for Infectious Disease"/>
            <person name="Wu L."/>
            <person name="Ma J."/>
        </authorList>
    </citation>
    <scope>NUCLEOTIDE SEQUENCE [LARGE SCALE GENOMIC DNA]</scope>
    <source>
        <strain evidence="3">DT43</strain>
    </source>
</reference>
<evidence type="ECO:0000313" key="2">
    <source>
        <dbReference type="EMBL" id="MFC5630894.1"/>
    </source>
</evidence>
<name>A0ABW0UEZ6_9STRE</name>
<feature type="transmembrane region" description="Helical" evidence="1">
    <location>
        <begin position="6"/>
        <end position="26"/>
    </location>
</feature>